<keyword evidence="2" id="KW-1185">Reference proteome</keyword>
<comment type="caution">
    <text evidence="1">The sequence shown here is derived from an EMBL/GenBank/DDBJ whole genome shotgun (WGS) entry which is preliminary data.</text>
</comment>
<protein>
    <submittedName>
        <fullName evidence="1">Uncharacterized protein</fullName>
    </submittedName>
</protein>
<dbReference type="EMBL" id="CACVBS010000047">
    <property type="protein sequence ID" value="CAA7265247.1"/>
    <property type="molecule type" value="Genomic_DNA"/>
</dbReference>
<organism evidence="1 2">
    <name type="scientific">Cyclocybe aegerita</name>
    <name type="common">Black poplar mushroom</name>
    <name type="synonym">Agrocybe aegerita</name>
    <dbReference type="NCBI Taxonomy" id="1973307"/>
    <lineage>
        <taxon>Eukaryota</taxon>
        <taxon>Fungi</taxon>
        <taxon>Dikarya</taxon>
        <taxon>Basidiomycota</taxon>
        <taxon>Agaricomycotina</taxon>
        <taxon>Agaricomycetes</taxon>
        <taxon>Agaricomycetidae</taxon>
        <taxon>Agaricales</taxon>
        <taxon>Agaricineae</taxon>
        <taxon>Bolbitiaceae</taxon>
        <taxon>Cyclocybe</taxon>
    </lineage>
</organism>
<gene>
    <name evidence="1" type="ORF">AAE3_LOCUS7405</name>
</gene>
<evidence type="ECO:0000313" key="2">
    <source>
        <dbReference type="Proteomes" id="UP000467700"/>
    </source>
</evidence>
<name>A0A8S0WLB7_CYCAE</name>
<sequence>MLKQADVQQLQTKHSTTTTIIHRIIVKLPIPPPVSFRKRMSGSYVKGYGIDWDKIKNLLGIDNDQDPRIGWRRLTDGEKFNVISFGEEAFGDDLDKLRKKDIPVPEYLRRLESLLSGPDVFEFVEW</sequence>
<reference evidence="1 2" key="1">
    <citation type="submission" date="2020-01" db="EMBL/GenBank/DDBJ databases">
        <authorList>
            <person name="Gupta K D."/>
        </authorList>
    </citation>
    <scope>NUCLEOTIDE SEQUENCE [LARGE SCALE GENOMIC DNA]</scope>
</reference>
<accession>A0A8S0WLB7</accession>
<evidence type="ECO:0000313" key="1">
    <source>
        <dbReference type="EMBL" id="CAA7265247.1"/>
    </source>
</evidence>
<dbReference type="AlphaFoldDB" id="A0A8S0WLB7"/>
<dbReference type="Proteomes" id="UP000467700">
    <property type="component" value="Unassembled WGS sequence"/>
</dbReference>
<dbReference type="OrthoDB" id="3047865at2759"/>
<proteinExistence type="predicted"/>